<protein>
    <submittedName>
        <fullName evidence="1">Uncharacterized protein</fullName>
    </submittedName>
</protein>
<gene>
    <name evidence="1" type="ORF">BHY_1177</name>
</gene>
<organism evidence="1">
    <name type="scientific">Borrelia nietonii YOR</name>
    <dbReference type="NCBI Taxonomy" id="1293576"/>
    <lineage>
        <taxon>Bacteria</taxon>
        <taxon>Pseudomonadati</taxon>
        <taxon>Spirochaetota</taxon>
        <taxon>Spirochaetia</taxon>
        <taxon>Spirochaetales</taxon>
        <taxon>Borreliaceae</taxon>
        <taxon>Borrelia</taxon>
        <taxon>Borrelia nietonii</taxon>
    </lineage>
</organism>
<proteinExistence type="predicted"/>
<dbReference type="AlphaFoldDB" id="W5SBP1"/>
<sequence>MQAAGLKTGIITSKLLLVFIVHLKGDYLLVIISNYY</sequence>
<evidence type="ECO:0000313" key="1">
    <source>
        <dbReference type="EMBL" id="AHH04128.1"/>
    </source>
</evidence>
<geneLocation type="plasmid" evidence="1">
    <name>unnamed</name>
</geneLocation>
<dbReference type="HOGENOM" id="CLU_3354917_0_0_12"/>
<name>W5SBP1_9SPIR</name>
<dbReference type="EMBL" id="CP004158">
    <property type="protein sequence ID" value="AHH04128.1"/>
    <property type="molecule type" value="Genomic_DNA"/>
</dbReference>
<accession>W5SBP1</accession>
<keyword evidence="1" id="KW-0614">Plasmid</keyword>
<reference evidence="1" key="1">
    <citation type="submission" date="2013-02" db="EMBL/GenBank/DDBJ databases">
        <title>Comparative genomics of Borrelia species.</title>
        <authorList>
            <person name="Schwan T.G."/>
            <person name="Raffel S.J."/>
            <person name="Porcella S.F."/>
        </authorList>
    </citation>
    <scope>NUCLEOTIDE SEQUENCE</scope>
    <source>
        <strain evidence="1">YOR</strain>
        <plasmid evidence="1">unnamed</plasmid>
    </source>
</reference>